<dbReference type="EMBL" id="KQ434809">
    <property type="protein sequence ID" value="KZC06271.1"/>
    <property type="molecule type" value="Genomic_DNA"/>
</dbReference>
<evidence type="ECO:0000313" key="2">
    <source>
        <dbReference type="Proteomes" id="UP000076502"/>
    </source>
</evidence>
<proteinExistence type="predicted"/>
<dbReference type="Proteomes" id="UP000076502">
    <property type="component" value="Unassembled WGS sequence"/>
</dbReference>
<dbReference type="OMA" id="VMPGCKP"/>
<dbReference type="SUPFAM" id="SSF48452">
    <property type="entry name" value="TPR-like"/>
    <property type="match status" value="1"/>
</dbReference>
<protein>
    <submittedName>
        <fullName evidence="1">Tetratricopeptide repeat protein 25</fullName>
    </submittedName>
</protein>
<gene>
    <name evidence="1" type="ORF">WN55_10180</name>
</gene>
<reference evidence="1 2" key="1">
    <citation type="submission" date="2015-07" db="EMBL/GenBank/DDBJ databases">
        <title>The genome of Dufourea novaeangliae.</title>
        <authorList>
            <person name="Pan H."/>
            <person name="Kapheim K."/>
        </authorList>
    </citation>
    <scope>NUCLEOTIDE SEQUENCE [LARGE SCALE GENOMIC DNA]</scope>
    <source>
        <strain evidence="1">0120121106</strain>
        <tissue evidence="1">Whole body</tissue>
    </source>
</reference>
<keyword evidence="2" id="KW-1185">Reference proteome</keyword>
<dbReference type="OrthoDB" id="10268002at2759"/>
<evidence type="ECO:0000313" key="1">
    <source>
        <dbReference type="EMBL" id="KZC06271.1"/>
    </source>
</evidence>
<accession>A0A154P325</accession>
<organism evidence="1 2">
    <name type="scientific">Dufourea novaeangliae</name>
    <name type="common">Sweat bee</name>
    <dbReference type="NCBI Taxonomy" id="178035"/>
    <lineage>
        <taxon>Eukaryota</taxon>
        <taxon>Metazoa</taxon>
        <taxon>Ecdysozoa</taxon>
        <taxon>Arthropoda</taxon>
        <taxon>Hexapoda</taxon>
        <taxon>Insecta</taxon>
        <taxon>Pterygota</taxon>
        <taxon>Neoptera</taxon>
        <taxon>Endopterygota</taxon>
        <taxon>Hymenoptera</taxon>
        <taxon>Apocrita</taxon>
        <taxon>Aculeata</taxon>
        <taxon>Apoidea</taxon>
        <taxon>Anthophila</taxon>
        <taxon>Halictidae</taxon>
        <taxon>Rophitinae</taxon>
        <taxon>Dufourea</taxon>
    </lineage>
</organism>
<dbReference type="PANTHER" id="PTHR21391">
    <property type="entry name" value="AT04489P-RELATED"/>
    <property type="match status" value="1"/>
</dbReference>
<name>A0A154P325_DUFNO</name>
<dbReference type="InterPro" id="IPR011990">
    <property type="entry name" value="TPR-like_helical_dom_sf"/>
</dbReference>
<dbReference type="PANTHER" id="PTHR21391:SF0">
    <property type="entry name" value="AT04489P-RELATED"/>
    <property type="match status" value="1"/>
</dbReference>
<dbReference type="AlphaFoldDB" id="A0A154P325"/>
<dbReference type="STRING" id="178035.A0A154P325"/>
<sequence>MAWSGKEGSEFFREGIVYREWGYYLARLKKFNIAESYFEKAIKRGQDGDLRTFLGLCRTQVLYARYIRATATTENCIKIDPTYSHVKQMQLLTLFHVGEFEYSLVHAHQGFQKRRRTALEHGILQGNESVEGSVGRDTHPKALFLLSPWIHDLAEYRKLLFEKLQEEVDELAGIEEEQARFKVNDQEAQAEAQFRRLQTYIAKVYLGHLAVDKSFLQRLYEQPEYLDHPNKKSVDLLCYHVMKNYRRAETRMQIIRMRQPLYVKLFKRRAIPSGHKRMIEAEKTLRRNVIIIEADFLLRRLHRIRMSKDYVTFFHTVDRVKDKFDAYTLKMFPLRQKCLDAVYNMVAWAYIDTRDLRSLKTKELKKTYLKHHLGIRVAELPRDCDIGWVHARSGKEALRVFRKRLAMASEPLELAWLFHELCKFLIDIRRYDLARFYGKKAHVASEIANSEQWVLNVHHLILRIEISQNYRNEAKEAAVLAIGSAKKLGLDFLVDFYIRMLDMIDETDMEKMSDQDPIATRQQLILDLMPDDMKPEVDYLWRTMETVPAKRRLSVMPGCKPVDKKFKLACKRKSILPSPARDPEKEARKAFLARYELSKERPGYIDFNEFD</sequence>